<evidence type="ECO:0000313" key="1">
    <source>
        <dbReference type="EMBL" id="KUK36257.1"/>
    </source>
</evidence>
<dbReference type="EMBL" id="LGFO01000131">
    <property type="protein sequence ID" value="KUK36257.1"/>
    <property type="molecule type" value="Genomic_DNA"/>
</dbReference>
<comment type="caution">
    <text evidence="1">The sequence shown here is derived from an EMBL/GenBank/DDBJ whole genome shotgun (WGS) entry which is preliminary data.</text>
</comment>
<dbReference type="AlphaFoldDB" id="A0A101FFY5"/>
<proteinExistence type="predicted"/>
<protein>
    <recommendedName>
        <fullName evidence="3">Glutaredoxin</fullName>
    </recommendedName>
</protein>
<reference evidence="2" key="1">
    <citation type="journal article" date="2015" name="MBio">
        <title>Genome-Resolved Metagenomic Analysis Reveals Roles for Candidate Phyla and Other Microbial Community Members in Biogeochemical Transformations in Oil Reservoirs.</title>
        <authorList>
            <person name="Hu P."/>
            <person name="Tom L."/>
            <person name="Singh A."/>
            <person name="Thomas B.C."/>
            <person name="Baker B.J."/>
            <person name="Piceno Y.M."/>
            <person name="Andersen G.L."/>
            <person name="Banfield J.F."/>
        </authorList>
    </citation>
    <scope>NUCLEOTIDE SEQUENCE [LARGE SCALE GENOMIC DNA]</scope>
</reference>
<organism evidence="1 2">
    <name type="scientific">Thermacetogenium phaeum</name>
    <dbReference type="NCBI Taxonomy" id="85874"/>
    <lineage>
        <taxon>Bacteria</taxon>
        <taxon>Bacillati</taxon>
        <taxon>Bacillota</taxon>
        <taxon>Clostridia</taxon>
        <taxon>Thermoanaerobacterales</taxon>
        <taxon>Thermoanaerobacteraceae</taxon>
        <taxon>Thermacetogenium</taxon>
    </lineage>
</organism>
<dbReference type="Proteomes" id="UP000053326">
    <property type="component" value="Unassembled WGS sequence"/>
</dbReference>
<name>A0A101FFY5_9THEO</name>
<sequence>MIRNFGEAIKFRYIDVNSDEIKEYPDVAKILHKVRLPLTVIDGKPRFHGGFSFGMIAGEIQKILKE</sequence>
<accession>A0A101FFY5</accession>
<gene>
    <name evidence="1" type="ORF">XD66_1034</name>
</gene>
<evidence type="ECO:0008006" key="3">
    <source>
        <dbReference type="Google" id="ProtNLM"/>
    </source>
</evidence>
<evidence type="ECO:0000313" key="2">
    <source>
        <dbReference type="Proteomes" id="UP000053326"/>
    </source>
</evidence>